<dbReference type="GO" id="GO:0008270">
    <property type="term" value="F:zinc ion binding"/>
    <property type="evidence" value="ECO:0007669"/>
    <property type="project" value="UniProtKB-KW"/>
</dbReference>
<dbReference type="FunFam" id="3.40.50.300:FF:000325">
    <property type="entry name" value="ATP-dependent RNA helicase DHX29"/>
    <property type="match status" value="1"/>
</dbReference>
<evidence type="ECO:0000256" key="5">
    <source>
        <dbReference type="ARBA" id="ARBA00022771"/>
    </source>
</evidence>
<dbReference type="SUPFAM" id="SSF52540">
    <property type="entry name" value="P-loop containing nucleoside triphosphate hydrolases"/>
    <property type="match status" value="2"/>
</dbReference>
<evidence type="ECO:0000259" key="15">
    <source>
        <dbReference type="PROSITE" id="PS50103"/>
    </source>
</evidence>
<evidence type="ECO:0000256" key="7">
    <source>
        <dbReference type="ARBA" id="ARBA00022806"/>
    </source>
</evidence>
<evidence type="ECO:0000313" key="17">
    <source>
        <dbReference type="EMBL" id="PFX27187.1"/>
    </source>
</evidence>
<dbReference type="CDD" id="cd18791">
    <property type="entry name" value="SF2_C_RHA"/>
    <property type="match status" value="1"/>
</dbReference>
<feature type="domain" description="C3H1-type" evidence="15">
    <location>
        <begin position="290"/>
        <end position="312"/>
    </location>
</feature>
<keyword evidence="3 12" id="KW-0479">Metal-binding</keyword>
<dbReference type="InterPro" id="IPR027417">
    <property type="entry name" value="P-loop_NTPase"/>
</dbReference>
<dbReference type="Pfam" id="PF05773">
    <property type="entry name" value="RWD"/>
    <property type="match status" value="1"/>
</dbReference>
<feature type="region of interest" description="Disordered" evidence="13">
    <location>
        <begin position="431"/>
        <end position="469"/>
    </location>
</feature>
<dbReference type="AlphaFoldDB" id="A0A2B4SF48"/>
<evidence type="ECO:0000256" key="4">
    <source>
        <dbReference type="ARBA" id="ARBA00022741"/>
    </source>
</evidence>
<evidence type="ECO:0000259" key="14">
    <source>
        <dbReference type="PROSITE" id="PS50030"/>
    </source>
</evidence>
<sequence>MNRGRGGFRRPNRGGGRHNVKPRPANRTVLSSALEGREDLEDDKDCDEQFNLNEADGGDVSKHRNPLLVKESQVMPKNKRRSKAPIQKLQMSTENREMIEEVMRDLQLSRSNHGDHEGLVSSAKQVRINEAYWKKVGDQKLVIEGGVNNAADRDGELQIDEEIYSSYAVKKLHQCGFEKIRCIEALKESEGDLGAALESLICSCCGLSCLGKTNPDYSEEKFQEASSQRQEEAMALESIYDDAFTEVIADTVWTIKLSLPFLLDKFKHESRKENVLKSKAGRKAETLDNICRFFLQGYCKFGDKCRLKHIVYEQGTSSKEARNELERKEKSSECEDLSFPFHLEVRFCKGSLYPFEPPMVVFYSTHESIPSSGCLNVTLRLNREAKELCDAESPMVFCLASLLENEDEILACFNMPLSEYSLPIKKSISTHSAGEHHRDVPPRRKVADKKSETTQPKTSSDKVSIHQKSRKLKEQFQRLQSVAAYQSMLKERSKLPAWQSQQNIIEKLQEHQVLVISGMTGCGKTTQIPQFILDSHLAAGRGGECFIICTQPRRISAMSVAERVSSERVDKIGQSVGYQVRLENKQENISLLLANKNSEKFQVDPSSPYAKPLKSSNVPTAAGKKGQLNRDIQNIQDSVTSTDFKPPDDKLDDQNLTEDQMAWRYSNYNKSTILSLCTMDHNKINYDLVIAILEWIVGEEHEYPKTGAILVFLPGMGEIMTLLDQLQNHKRFSPKISDRFRILPLHSTLSSEEQSLVFKKQKEGVRKIVLSTNIAETSVTIDDVVFVIDCGRMKENRYDSVKGMESLEEVWVSQANARQRRGRAGRVTSGVCFHLFTSQRFQHKMDGHQIPEIQRVPLEKLCLRIKVLTLFFGREIKDVLGKLLQPPSEESINDAIKRLHNIGALDTDENLTSLGYHLAALPVDVRIGKLMLLGAIFRCLDPVLTIGAILSYRSPFSAPFDKREEADKKRQEMAIGNSDHMTLLKSYRGWLETMASGISAGHHYCRTNFLSMKTLQMIASLKCQYAELLSDIGFIKADLTTRQIGRLAPRTGDGVLAATGDEVNVNSKNQKLVLGVVCAALFPNIVQVVKPDVKYKASVAGAIPVDSKAAELKFWTKNDGQVFIHPKSVNFQVNSFDSPYLVYHEKVKTSKVYIRDCSMVSEYSLLLFCGDNLSVNLERGVFVISIDDGWIRFSASSHEVATLVQDLRKELDRILENKIENPSFDLTSC</sequence>
<evidence type="ECO:0000256" key="2">
    <source>
        <dbReference type="ARBA" id="ARBA00012552"/>
    </source>
</evidence>
<proteinExistence type="inferred from homology"/>
<dbReference type="InterPro" id="IPR011709">
    <property type="entry name" value="DEAD-box_helicase_OB_fold"/>
</dbReference>
<evidence type="ECO:0000313" key="18">
    <source>
        <dbReference type="Proteomes" id="UP000225706"/>
    </source>
</evidence>
<comment type="caution">
    <text evidence="17">The sequence shown here is derived from an EMBL/GenBank/DDBJ whole genome shotgun (WGS) entry which is preliminary data.</text>
</comment>
<dbReference type="CDD" id="cd23825">
    <property type="entry name" value="RWD_DHX57"/>
    <property type="match status" value="1"/>
</dbReference>
<feature type="compositionally biased region" description="Basic residues" evidence="13">
    <location>
        <begin position="1"/>
        <end position="21"/>
    </location>
</feature>
<dbReference type="EC" id="3.6.4.13" evidence="2"/>
<dbReference type="Pfam" id="PF07717">
    <property type="entry name" value="OB_NTP_bind"/>
    <property type="match status" value="1"/>
</dbReference>
<evidence type="ECO:0000259" key="16">
    <source>
        <dbReference type="PROSITE" id="PS51194"/>
    </source>
</evidence>
<dbReference type="Gene3D" id="3.40.50.300">
    <property type="entry name" value="P-loop containing nucleotide triphosphate hydrolases"/>
    <property type="match status" value="2"/>
</dbReference>
<keyword evidence="5 12" id="KW-0863">Zinc-finger</keyword>
<name>A0A2B4SF48_STYPI</name>
<accession>A0A2B4SF48</accession>
<dbReference type="Pfam" id="PF21010">
    <property type="entry name" value="HA2_C"/>
    <property type="match status" value="1"/>
</dbReference>
<dbReference type="InterPro" id="IPR001650">
    <property type="entry name" value="Helicase_C-like"/>
</dbReference>
<feature type="domain" description="UBA" evidence="14">
    <location>
        <begin position="158"/>
        <end position="203"/>
    </location>
</feature>
<evidence type="ECO:0000256" key="13">
    <source>
        <dbReference type="SAM" id="MobiDB-lite"/>
    </source>
</evidence>
<keyword evidence="9" id="KW-0067">ATP-binding</keyword>
<dbReference type="InterPro" id="IPR000571">
    <property type="entry name" value="Znf_CCCH"/>
</dbReference>
<dbReference type="SMART" id="SM00490">
    <property type="entry name" value="HELICc"/>
    <property type="match status" value="1"/>
</dbReference>
<dbReference type="GO" id="GO:0005524">
    <property type="term" value="F:ATP binding"/>
    <property type="evidence" value="ECO:0007669"/>
    <property type="project" value="UniProtKB-KW"/>
</dbReference>
<feature type="zinc finger region" description="C3H1-type" evidence="12">
    <location>
        <begin position="290"/>
        <end position="312"/>
    </location>
</feature>
<comment type="similarity">
    <text evidence="1">Belongs to the DEAD box helicase family. DEAH subfamily.</text>
</comment>
<dbReference type="PROSITE" id="PS50030">
    <property type="entry name" value="UBA"/>
    <property type="match status" value="1"/>
</dbReference>
<dbReference type="EMBL" id="LSMT01000109">
    <property type="protein sequence ID" value="PFX27187.1"/>
    <property type="molecule type" value="Genomic_DNA"/>
</dbReference>
<dbReference type="STRING" id="50429.A0A2B4SF48"/>
<keyword evidence="10" id="KW-0175">Coiled coil</keyword>
<gene>
    <name evidence="17" type="primary">DHX57</name>
    <name evidence="17" type="ORF">AWC38_SpisGene8143</name>
</gene>
<dbReference type="OrthoDB" id="5600252at2759"/>
<keyword evidence="4" id="KW-0547">Nucleotide-binding</keyword>
<dbReference type="InterPro" id="IPR007502">
    <property type="entry name" value="Helicase-assoc_dom"/>
</dbReference>
<dbReference type="GO" id="GO:0003723">
    <property type="term" value="F:RNA binding"/>
    <property type="evidence" value="ECO:0007669"/>
    <property type="project" value="TreeGrafter"/>
</dbReference>
<dbReference type="PROSITE" id="PS50103">
    <property type="entry name" value="ZF_C3H1"/>
    <property type="match status" value="1"/>
</dbReference>
<feature type="compositionally biased region" description="Basic and acidic residues" evidence="13">
    <location>
        <begin position="433"/>
        <end position="442"/>
    </location>
</feature>
<keyword evidence="18" id="KW-1185">Reference proteome</keyword>
<organism evidence="17 18">
    <name type="scientific">Stylophora pistillata</name>
    <name type="common">Smooth cauliflower coral</name>
    <dbReference type="NCBI Taxonomy" id="50429"/>
    <lineage>
        <taxon>Eukaryota</taxon>
        <taxon>Metazoa</taxon>
        <taxon>Cnidaria</taxon>
        <taxon>Anthozoa</taxon>
        <taxon>Hexacorallia</taxon>
        <taxon>Scleractinia</taxon>
        <taxon>Astrocoeniina</taxon>
        <taxon>Pocilloporidae</taxon>
        <taxon>Stylophora</taxon>
    </lineage>
</organism>
<evidence type="ECO:0000256" key="1">
    <source>
        <dbReference type="ARBA" id="ARBA00008792"/>
    </source>
</evidence>
<comment type="catalytic activity">
    <reaction evidence="11">
        <text>ATP + H2O = ADP + phosphate + H(+)</text>
        <dbReference type="Rhea" id="RHEA:13065"/>
        <dbReference type="ChEBI" id="CHEBI:15377"/>
        <dbReference type="ChEBI" id="CHEBI:15378"/>
        <dbReference type="ChEBI" id="CHEBI:30616"/>
        <dbReference type="ChEBI" id="CHEBI:43474"/>
        <dbReference type="ChEBI" id="CHEBI:456216"/>
        <dbReference type="EC" id="3.6.4.13"/>
    </reaction>
</comment>
<feature type="region of interest" description="Disordered" evidence="13">
    <location>
        <begin position="604"/>
        <end position="631"/>
    </location>
</feature>
<dbReference type="FunFam" id="1.20.120.1080:FF:000002">
    <property type="entry name" value="Putative ATP-dependent RNA helicase DHX36"/>
    <property type="match status" value="1"/>
</dbReference>
<evidence type="ECO:0000256" key="8">
    <source>
        <dbReference type="ARBA" id="ARBA00022833"/>
    </source>
</evidence>
<evidence type="ECO:0000256" key="9">
    <source>
        <dbReference type="ARBA" id="ARBA00022840"/>
    </source>
</evidence>
<dbReference type="PROSITE" id="PS51194">
    <property type="entry name" value="HELICASE_CTER"/>
    <property type="match status" value="1"/>
</dbReference>
<reference evidence="18" key="1">
    <citation type="journal article" date="2017" name="bioRxiv">
        <title>Comparative analysis of the genomes of Stylophora pistillata and Acropora digitifera provides evidence for extensive differences between species of corals.</title>
        <authorList>
            <person name="Voolstra C.R."/>
            <person name="Li Y."/>
            <person name="Liew Y.J."/>
            <person name="Baumgarten S."/>
            <person name="Zoccola D."/>
            <person name="Flot J.-F."/>
            <person name="Tambutte S."/>
            <person name="Allemand D."/>
            <person name="Aranda M."/>
        </authorList>
    </citation>
    <scope>NUCLEOTIDE SEQUENCE [LARGE SCALE GENOMIC DNA]</scope>
</reference>
<keyword evidence="6" id="KW-0378">Hydrolase</keyword>
<keyword evidence="7 17" id="KW-0347">Helicase</keyword>
<evidence type="ECO:0000256" key="11">
    <source>
        <dbReference type="ARBA" id="ARBA00047984"/>
    </source>
</evidence>
<dbReference type="Pfam" id="PF26026">
    <property type="entry name" value="RNA_hel_CTD"/>
    <property type="match status" value="1"/>
</dbReference>
<evidence type="ECO:0000256" key="12">
    <source>
        <dbReference type="PROSITE-ProRule" id="PRU00723"/>
    </source>
</evidence>
<dbReference type="Pfam" id="PF00271">
    <property type="entry name" value="Helicase_C"/>
    <property type="match status" value="1"/>
</dbReference>
<protein>
    <recommendedName>
        <fullName evidence="2">RNA helicase</fullName>
        <ecNumber evidence="2">3.6.4.13</ecNumber>
    </recommendedName>
</protein>
<dbReference type="GO" id="GO:0016787">
    <property type="term" value="F:hydrolase activity"/>
    <property type="evidence" value="ECO:0007669"/>
    <property type="project" value="UniProtKB-KW"/>
</dbReference>
<dbReference type="GO" id="GO:0003724">
    <property type="term" value="F:RNA helicase activity"/>
    <property type="evidence" value="ECO:0007669"/>
    <property type="project" value="UniProtKB-EC"/>
</dbReference>
<dbReference type="Gene3D" id="1.20.120.1080">
    <property type="match status" value="1"/>
</dbReference>
<dbReference type="InterPro" id="IPR006575">
    <property type="entry name" value="RWD_dom"/>
</dbReference>
<evidence type="ECO:0000256" key="3">
    <source>
        <dbReference type="ARBA" id="ARBA00022723"/>
    </source>
</evidence>
<dbReference type="Proteomes" id="UP000225706">
    <property type="component" value="Unassembled WGS sequence"/>
</dbReference>
<dbReference type="InterPro" id="IPR036855">
    <property type="entry name" value="Znf_CCCH_sf"/>
</dbReference>
<dbReference type="InterPro" id="IPR059023">
    <property type="entry name" value="RNA_hel_CTD"/>
</dbReference>
<dbReference type="InterPro" id="IPR015940">
    <property type="entry name" value="UBA"/>
</dbReference>
<evidence type="ECO:0000256" key="6">
    <source>
        <dbReference type="ARBA" id="ARBA00022801"/>
    </source>
</evidence>
<dbReference type="PANTHER" id="PTHR18934:SF145">
    <property type="entry name" value="ATP-DEPENDENT RNA HELICASE DHX57-RELATED"/>
    <property type="match status" value="1"/>
</dbReference>
<keyword evidence="8 12" id="KW-0862">Zinc</keyword>
<evidence type="ECO:0000256" key="10">
    <source>
        <dbReference type="ARBA" id="ARBA00023054"/>
    </source>
</evidence>
<feature type="region of interest" description="Disordered" evidence="13">
    <location>
        <begin position="1"/>
        <end position="29"/>
    </location>
</feature>
<dbReference type="InterPro" id="IPR016135">
    <property type="entry name" value="UBQ-conjugating_enzyme/RWD"/>
</dbReference>
<dbReference type="InterPro" id="IPR048333">
    <property type="entry name" value="HA2_WH"/>
</dbReference>
<dbReference type="PANTHER" id="PTHR18934">
    <property type="entry name" value="ATP-DEPENDENT RNA HELICASE"/>
    <property type="match status" value="1"/>
</dbReference>
<feature type="domain" description="Helicase C-terminal" evidence="16">
    <location>
        <begin position="688"/>
        <end position="869"/>
    </location>
</feature>
<dbReference type="Gene3D" id="3.10.110.10">
    <property type="entry name" value="Ubiquitin Conjugating Enzyme"/>
    <property type="match status" value="1"/>
</dbReference>
<dbReference type="Pfam" id="PF04408">
    <property type="entry name" value="WHD_HA2"/>
    <property type="match status" value="1"/>
</dbReference>
<dbReference type="SMART" id="SM00356">
    <property type="entry name" value="ZnF_C3H1"/>
    <property type="match status" value="1"/>
</dbReference>
<dbReference type="SUPFAM" id="SSF90229">
    <property type="entry name" value="CCCH zinc finger"/>
    <property type="match status" value="1"/>
</dbReference>
<dbReference type="Pfam" id="PF00642">
    <property type="entry name" value="zf-CCCH"/>
    <property type="match status" value="1"/>
</dbReference>
<dbReference type="SMART" id="SM00847">
    <property type="entry name" value="HA2"/>
    <property type="match status" value="1"/>
</dbReference>